<evidence type="ECO:0000259" key="1">
    <source>
        <dbReference type="Pfam" id="PF01261"/>
    </source>
</evidence>
<sequence length="327" mass="35208">MPPAARGPFLSFSQPKDPPMSVRIGISPIAWQNDDLPDLTAAFTMEQALREAREIGYTGIERGRRMPSGTEELRRYLDGHGLALCGGWCSGNLLVNDVETEKAAIAGQVAQFAALGAPCLVYAECSNTVQGDRAVPVNARPKLSRDEVTGYARKLTELAKWMAGEGLPLTYHHHMGAIVEDGDDIDWLMEGSGAEVGLLYDTGHLVFGGGDPMAVLDRWGDRIGHVHYKDLRADVARRARAEGWSFLDAVVAGAFTVPGDPEGAIDFAAVTDRLAAMGYEGWIVVEAEQDPAKVAPYDASKLGYETIRDLCARAGLAVDDRTPVPQG</sequence>
<accession>A0A1G7FSH6</accession>
<dbReference type="NCBIfam" id="TIGR04379">
    <property type="entry name" value="myo_inos_iolE"/>
    <property type="match status" value="1"/>
</dbReference>
<dbReference type="SUPFAM" id="SSF51658">
    <property type="entry name" value="Xylose isomerase-like"/>
    <property type="match status" value="1"/>
</dbReference>
<feature type="domain" description="Xylose isomerase-like TIM barrel" evidence="1">
    <location>
        <begin position="49"/>
        <end position="291"/>
    </location>
</feature>
<dbReference type="Pfam" id="PF01261">
    <property type="entry name" value="AP_endonuc_2"/>
    <property type="match status" value="1"/>
</dbReference>
<dbReference type="Proteomes" id="UP000198922">
    <property type="component" value="Unassembled WGS sequence"/>
</dbReference>
<evidence type="ECO:0000313" key="2">
    <source>
        <dbReference type="EMBL" id="SDE78752.1"/>
    </source>
</evidence>
<name>A0A1G7FSH6_9RHOB</name>
<dbReference type="InterPro" id="IPR030823">
    <property type="entry name" value="IolE/MocC"/>
</dbReference>
<dbReference type="Gene3D" id="3.20.20.150">
    <property type="entry name" value="Divalent-metal-dependent TIM barrel enzymes"/>
    <property type="match status" value="1"/>
</dbReference>
<dbReference type="AlphaFoldDB" id="A0A1G7FSH6"/>
<keyword evidence="3" id="KW-1185">Reference proteome</keyword>
<dbReference type="PANTHER" id="PTHR12110:SF41">
    <property type="entry name" value="INOSOSE DEHYDRATASE"/>
    <property type="match status" value="1"/>
</dbReference>
<proteinExistence type="predicted"/>
<dbReference type="EMBL" id="FNAT01000004">
    <property type="protein sequence ID" value="SDE78752.1"/>
    <property type="molecule type" value="Genomic_DNA"/>
</dbReference>
<protein>
    <submittedName>
        <fullName evidence="2">2-keto-myo-inositol dehydratase</fullName>
    </submittedName>
</protein>
<dbReference type="InterPro" id="IPR036237">
    <property type="entry name" value="Xyl_isomerase-like_sf"/>
</dbReference>
<gene>
    <name evidence="2" type="ORF">SAMN04488567_2547</name>
</gene>
<reference evidence="3" key="1">
    <citation type="submission" date="2016-10" db="EMBL/GenBank/DDBJ databases">
        <authorList>
            <person name="Varghese N."/>
            <person name="Submissions S."/>
        </authorList>
    </citation>
    <scope>NUCLEOTIDE SEQUENCE [LARGE SCALE GENOMIC DNA]</scope>
    <source>
        <strain evidence="3">DSM 21424</strain>
    </source>
</reference>
<dbReference type="STRING" id="521013.SAMN04488567_2547"/>
<organism evidence="2 3">
    <name type="scientific">Limimaricola pyoseonensis</name>
    <dbReference type="NCBI Taxonomy" id="521013"/>
    <lineage>
        <taxon>Bacteria</taxon>
        <taxon>Pseudomonadati</taxon>
        <taxon>Pseudomonadota</taxon>
        <taxon>Alphaproteobacteria</taxon>
        <taxon>Rhodobacterales</taxon>
        <taxon>Paracoccaceae</taxon>
        <taxon>Limimaricola</taxon>
    </lineage>
</organism>
<evidence type="ECO:0000313" key="3">
    <source>
        <dbReference type="Proteomes" id="UP000198922"/>
    </source>
</evidence>
<dbReference type="PANTHER" id="PTHR12110">
    <property type="entry name" value="HYDROXYPYRUVATE ISOMERASE"/>
    <property type="match status" value="1"/>
</dbReference>
<dbReference type="InterPro" id="IPR013022">
    <property type="entry name" value="Xyl_isomerase-like_TIM-brl"/>
</dbReference>
<dbReference type="InterPro" id="IPR050312">
    <property type="entry name" value="IolE/XylAMocC-like"/>
</dbReference>